<dbReference type="Proteomes" id="UP000000390">
    <property type="component" value="Chromosome"/>
</dbReference>
<evidence type="ECO:0000313" key="2">
    <source>
        <dbReference type="EMBL" id="ADJ15052.1"/>
    </source>
</evidence>
<feature type="region of interest" description="Disordered" evidence="1">
    <location>
        <begin position="1"/>
        <end position="21"/>
    </location>
</feature>
<proteinExistence type="predicted"/>
<evidence type="ECO:0000256" key="1">
    <source>
        <dbReference type="SAM" id="MobiDB-lite"/>
    </source>
</evidence>
<name>D8J2U5_HALJB</name>
<dbReference type="RefSeq" id="WP_008417535.1">
    <property type="nucleotide sequence ID" value="NC_014297.1"/>
</dbReference>
<gene>
    <name evidence="2" type="ordered locus">HacjB3_08345</name>
    <name evidence="3" type="ORF">C497_14362</name>
</gene>
<dbReference type="AlphaFoldDB" id="D8J2U5"/>
<dbReference type="GeneID" id="9419469"/>
<protein>
    <recommendedName>
        <fullName evidence="6">Flavin-nucleotide-binding protein-like protein</fullName>
    </recommendedName>
</protein>
<dbReference type="KEGG" id="hje:HacjB3_08345"/>
<reference evidence="3 5" key="2">
    <citation type="journal article" date="2014" name="PLoS Genet.">
        <title>Phylogenetically driven sequencing of extremely halophilic archaea reveals strategies for static and dynamic osmo-response.</title>
        <authorList>
            <person name="Becker E.A."/>
            <person name="Seitzer P.M."/>
            <person name="Tritt A."/>
            <person name="Larsen D."/>
            <person name="Krusor M."/>
            <person name="Yao A.I."/>
            <person name="Wu D."/>
            <person name="Madern D."/>
            <person name="Eisen J.A."/>
            <person name="Darling A.E."/>
            <person name="Facciotti M.T."/>
        </authorList>
    </citation>
    <scope>NUCLEOTIDE SEQUENCE [LARGE SCALE GENOMIC DNA]</scope>
    <source>
        <strain evidence="3">B3</strain>
        <strain evidence="5">DSM 18796 / CECT 7217 / JCM 14584 / KCTC 4019 / B3</strain>
    </source>
</reference>
<dbReference type="InterPro" id="IPR024747">
    <property type="entry name" value="Pyridox_Oxase-rel"/>
</dbReference>
<dbReference type="HOGENOM" id="CLU_124266_1_1_2"/>
<dbReference type="OrthoDB" id="953at2157"/>
<keyword evidence="5" id="KW-1185">Reference proteome</keyword>
<dbReference type="EMBL" id="AOHV01000038">
    <property type="protein sequence ID" value="ELY34930.1"/>
    <property type="molecule type" value="Genomic_DNA"/>
</dbReference>
<accession>D8J2U5</accession>
<reference evidence="2 4" key="1">
    <citation type="journal article" date="2010" name="J. Bacteriol.">
        <title>Complete genome sequence of Halalkalicoccus jeotgali B3(T), an extremely halophilic archaeon.</title>
        <authorList>
            <person name="Roh S.W."/>
            <person name="Nam Y.D."/>
            <person name="Nam S.H."/>
            <person name="Choi S.H."/>
            <person name="Park H.S."/>
            <person name="Bae J.W."/>
        </authorList>
    </citation>
    <scope>NUCLEOTIDE SEQUENCE [LARGE SCALE GENOMIC DNA]</scope>
    <source>
        <strain evidence="2">B3</strain>
        <strain evidence="4">DSM 18796 / CECT 7217 / JCM 14584 / KCTC 4019 / B3</strain>
    </source>
</reference>
<dbReference type="EMBL" id="CP002062">
    <property type="protein sequence ID" value="ADJ15052.1"/>
    <property type="molecule type" value="Genomic_DNA"/>
</dbReference>
<organism evidence="2 4">
    <name type="scientific">Halalkalicoccus jeotgali (strain DSM 18796 / CECT 7217 / JCM 14584 / KCTC 4019 / B3)</name>
    <dbReference type="NCBI Taxonomy" id="795797"/>
    <lineage>
        <taxon>Archaea</taxon>
        <taxon>Methanobacteriati</taxon>
        <taxon>Methanobacteriota</taxon>
        <taxon>Stenosarchaea group</taxon>
        <taxon>Halobacteria</taxon>
        <taxon>Halobacteriales</taxon>
        <taxon>Halococcaceae</taxon>
        <taxon>Halalkalicoccus</taxon>
    </lineage>
</organism>
<sequence>MDERTPVEMDDDERDAFLGTGGTGVISVPTPADDPPHAIPVSYGYDATETTFYFRLAVGSDREKGDVAGRTVTFVTYGHEDDAWESVIAVGRLEKTTAEPIATETLQGLERVHIPIVDVFGEPPRTVSFEYFRLVPERLTSRKESRTEV</sequence>
<evidence type="ECO:0000313" key="3">
    <source>
        <dbReference type="EMBL" id="ELY34930.1"/>
    </source>
</evidence>
<dbReference type="PATRIC" id="fig|795797.18.peg.1660"/>
<dbReference type="InterPro" id="IPR012349">
    <property type="entry name" value="Split_barrel_FMN-bd"/>
</dbReference>
<evidence type="ECO:0000313" key="5">
    <source>
        <dbReference type="Proteomes" id="UP000011645"/>
    </source>
</evidence>
<dbReference type="SUPFAM" id="SSF50475">
    <property type="entry name" value="FMN-binding split barrel"/>
    <property type="match status" value="1"/>
</dbReference>
<evidence type="ECO:0008006" key="6">
    <source>
        <dbReference type="Google" id="ProtNLM"/>
    </source>
</evidence>
<dbReference type="Pfam" id="PF12900">
    <property type="entry name" value="Pyridox_ox_2"/>
    <property type="match status" value="1"/>
</dbReference>
<dbReference type="eggNOG" id="arCOG00513">
    <property type="taxonomic scope" value="Archaea"/>
</dbReference>
<evidence type="ECO:0000313" key="4">
    <source>
        <dbReference type="Proteomes" id="UP000000390"/>
    </source>
</evidence>
<dbReference type="STRING" id="795797.HacjB3_08345"/>
<dbReference type="Proteomes" id="UP000011645">
    <property type="component" value="Unassembled WGS sequence"/>
</dbReference>
<dbReference type="Gene3D" id="2.30.110.10">
    <property type="entry name" value="Electron Transport, Fmn-binding Protein, Chain A"/>
    <property type="match status" value="1"/>
</dbReference>